<reference evidence="1 2" key="1">
    <citation type="submission" date="2020-04" db="EMBL/GenBank/DDBJ databases">
        <authorList>
            <person name="Liu S."/>
        </authorList>
    </citation>
    <scope>NUCLEOTIDE SEQUENCE [LARGE SCALE GENOMIC DNA]</scope>
    <source>
        <strain evidence="1 2">CGMCC 1.15091</strain>
    </source>
</reference>
<dbReference type="EMBL" id="JAAZSR010000547">
    <property type="protein sequence ID" value="NKX52464.1"/>
    <property type="molecule type" value="Genomic_DNA"/>
</dbReference>
<evidence type="ECO:0000313" key="2">
    <source>
        <dbReference type="Proteomes" id="UP000523795"/>
    </source>
</evidence>
<evidence type="ECO:0000313" key="1">
    <source>
        <dbReference type="EMBL" id="NKX52464.1"/>
    </source>
</evidence>
<keyword evidence="2" id="KW-1185">Reference proteome</keyword>
<dbReference type="Proteomes" id="UP000523795">
    <property type="component" value="Unassembled WGS sequence"/>
</dbReference>
<name>A0ABX1JT40_9MICC</name>
<protein>
    <submittedName>
        <fullName evidence="1">Uncharacterized protein</fullName>
    </submittedName>
</protein>
<organism evidence="1 2">
    <name type="scientific">Arthrobacter deserti</name>
    <dbReference type="NCBI Taxonomy" id="1742687"/>
    <lineage>
        <taxon>Bacteria</taxon>
        <taxon>Bacillati</taxon>
        <taxon>Actinomycetota</taxon>
        <taxon>Actinomycetes</taxon>
        <taxon>Micrococcales</taxon>
        <taxon>Micrococcaceae</taxon>
        <taxon>Arthrobacter</taxon>
    </lineage>
</organism>
<comment type="caution">
    <text evidence="1">The sequence shown here is derived from an EMBL/GenBank/DDBJ whole genome shotgun (WGS) entry which is preliminary data.</text>
</comment>
<accession>A0ABX1JT40</accession>
<sequence>MACFGAARQARRDDRGLGKGIWRRLHDRYRRGLDRFHQDLEGVQDEDLYAELLAIADDLSRQLPEVRRCCMAAQREAPTDGMQIPGERLGRMHRYLSKAGNSLAAAAEAAAMGRLEGERGRPLPGAAGAWRVDSVRRQAAVVLEDVAEAVRQLEEGAGPR</sequence>
<proteinExistence type="predicted"/>
<gene>
    <name evidence="1" type="ORF">HER39_18170</name>
</gene>